<dbReference type="PROSITE" id="PS50949">
    <property type="entry name" value="HTH_GNTR"/>
    <property type="match status" value="1"/>
</dbReference>
<evidence type="ECO:0000313" key="6">
    <source>
        <dbReference type="Proteomes" id="UP000621510"/>
    </source>
</evidence>
<name>A0ABS1Q353_9ACTN</name>
<evidence type="ECO:0000256" key="1">
    <source>
        <dbReference type="ARBA" id="ARBA00023015"/>
    </source>
</evidence>
<keyword evidence="2" id="KW-0238">DNA-binding</keyword>
<dbReference type="Pfam" id="PF00392">
    <property type="entry name" value="GntR"/>
    <property type="match status" value="1"/>
</dbReference>
<gene>
    <name evidence="5" type="ORF">JK364_40530</name>
</gene>
<evidence type="ECO:0000256" key="3">
    <source>
        <dbReference type="ARBA" id="ARBA00023163"/>
    </source>
</evidence>
<dbReference type="Gene3D" id="1.10.10.10">
    <property type="entry name" value="Winged helix-like DNA-binding domain superfamily/Winged helix DNA-binding domain"/>
    <property type="match status" value="1"/>
</dbReference>
<dbReference type="Gene3D" id="1.20.120.530">
    <property type="entry name" value="GntR ligand-binding domain-like"/>
    <property type="match status" value="1"/>
</dbReference>
<evidence type="ECO:0000313" key="5">
    <source>
        <dbReference type="EMBL" id="MBL1118612.1"/>
    </source>
</evidence>
<dbReference type="InterPro" id="IPR036388">
    <property type="entry name" value="WH-like_DNA-bd_sf"/>
</dbReference>
<feature type="domain" description="HTH gntR-type" evidence="4">
    <location>
        <begin position="23"/>
        <end position="91"/>
    </location>
</feature>
<dbReference type="PANTHER" id="PTHR43537:SF45">
    <property type="entry name" value="GNTR FAMILY REGULATORY PROTEIN"/>
    <property type="match status" value="1"/>
</dbReference>
<dbReference type="SMART" id="SM00345">
    <property type="entry name" value="HTH_GNTR"/>
    <property type="match status" value="1"/>
</dbReference>
<reference evidence="5 6" key="1">
    <citation type="submission" date="2021-01" db="EMBL/GenBank/DDBJ databases">
        <title>WGS of actinomycetes isolated from Thailand.</title>
        <authorList>
            <person name="Thawai C."/>
        </authorList>
    </citation>
    <scope>NUCLEOTIDE SEQUENCE [LARGE SCALE GENOMIC DNA]</scope>
    <source>
        <strain evidence="5 6">CA3R110</strain>
    </source>
</reference>
<protein>
    <submittedName>
        <fullName evidence="5">GntR family transcriptional regulator</fullName>
    </submittedName>
</protein>
<comment type="caution">
    <text evidence="5">The sequence shown here is derived from an EMBL/GenBank/DDBJ whole genome shotgun (WGS) entry which is preliminary data.</text>
</comment>
<evidence type="ECO:0000256" key="2">
    <source>
        <dbReference type="ARBA" id="ARBA00023125"/>
    </source>
</evidence>
<keyword evidence="6" id="KW-1185">Reference proteome</keyword>
<evidence type="ECO:0000259" key="4">
    <source>
        <dbReference type="PROSITE" id="PS50949"/>
    </source>
</evidence>
<dbReference type="SMART" id="SM00895">
    <property type="entry name" value="FCD"/>
    <property type="match status" value="1"/>
</dbReference>
<accession>A0ABS1Q353</accession>
<dbReference type="Proteomes" id="UP000621510">
    <property type="component" value="Unassembled WGS sequence"/>
</dbReference>
<dbReference type="InterPro" id="IPR011711">
    <property type="entry name" value="GntR_C"/>
</dbReference>
<keyword evidence="1" id="KW-0805">Transcription regulation</keyword>
<dbReference type="Pfam" id="PF07729">
    <property type="entry name" value="FCD"/>
    <property type="match status" value="1"/>
</dbReference>
<dbReference type="InterPro" id="IPR000524">
    <property type="entry name" value="Tscrpt_reg_HTH_GntR"/>
</dbReference>
<dbReference type="InterPro" id="IPR036390">
    <property type="entry name" value="WH_DNA-bd_sf"/>
</dbReference>
<dbReference type="SUPFAM" id="SSF48008">
    <property type="entry name" value="GntR ligand-binding domain-like"/>
    <property type="match status" value="1"/>
</dbReference>
<dbReference type="EMBL" id="JAERRG010000024">
    <property type="protein sequence ID" value="MBL1118612.1"/>
    <property type="molecule type" value="Genomic_DNA"/>
</dbReference>
<sequence length="230" mass="25369">MAAELPPLYYQSVMRAAMKLKRTSLVDQAVDQLRSEIIYGSLTPGTPLPETQVSEWLGIARPTVREVLLRLQNEGLVQGRGRGLAFMVSRISREQLVDIYTARLHIETAGARSYGEADQASRDALADSVDALEAALESADRVKQIQLDHKCHAATVALTGSRRLTEVHAQLLTESRLAVITAGLSDDNIVPLSHREFVDLLQEGRIEAACDQLARRLEVARDHAAQRLPE</sequence>
<dbReference type="InterPro" id="IPR008920">
    <property type="entry name" value="TF_FadR/GntR_C"/>
</dbReference>
<dbReference type="SUPFAM" id="SSF46785">
    <property type="entry name" value="Winged helix' DNA-binding domain"/>
    <property type="match status" value="1"/>
</dbReference>
<dbReference type="RefSeq" id="WP_201856430.1">
    <property type="nucleotide sequence ID" value="NZ_JAERRG010000024.1"/>
</dbReference>
<keyword evidence="3" id="KW-0804">Transcription</keyword>
<dbReference type="PANTHER" id="PTHR43537">
    <property type="entry name" value="TRANSCRIPTIONAL REGULATOR, GNTR FAMILY"/>
    <property type="match status" value="1"/>
</dbReference>
<organism evidence="5 6">
    <name type="scientific">Streptomyces endocoffeicus</name>
    <dbReference type="NCBI Taxonomy" id="2898945"/>
    <lineage>
        <taxon>Bacteria</taxon>
        <taxon>Bacillati</taxon>
        <taxon>Actinomycetota</taxon>
        <taxon>Actinomycetes</taxon>
        <taxon>Kitasatosporales</taxon>
        <taxon>Streptomycetaceae</taxon>
        <taxon>Streptomyces</taxon>
    </lineage>
</organism>
<dbReference type="CDD" id="cd07377">
    <property type="entry name" value="WHTH_GntR"/>
    <property type="match status" value="1"/>
</dbReference>
<proteinExistence type="predicted"/>